<sequence length="37" mass="4058">MIPVKGTALLTYIVSAATMAKQLINIQELAFSHIIEK</sequence>
<accession>A0A0W8E6W6</accession>
<dbReference type="EMBL" id="LNQE01001850">
    <property type="protein sequence ID" value="KUG04375.1"/>
    <property type="molecule type" value="Genomic_DNA"/>
</dbReference>
<name>A0A0W8E6W6_9ZZZZ</name>
<evidence type="ECO:0000313" key="1">
    <source>
        <dbReference type="EMBL" id="KUG04375.1"/>
    </source>
</evidence>
<protein>
    <submittedName>
        <fullName evidence="1">Uncharacterized protein</fullName>
    </submittedName>
</protein>
<dbReference type="AlphaFoldDB" id="A0A0W8E6W6"/>
<comment type="caution">
    <text evidence="1">The sequence shown here is derived from an EMBL/GenBank/DDBJ whole genome shotgun (WGS) entry which is preliminary data.</text>
</comment>
<organism evidence="1">
    <name type="scientific">hydrocarbon metagenome</name>
    <dbReference type="NCBI Taxonomy" id="938273"/>
    <lineage>
        <taxon>unclassified sequences</taxon>
        <taxon>metagenomes</taxon>
        <taxon>ecological metagenomes</taxon>
    </lineage>
</organism>
<proteinExistence type="predicted"/>
<gene>
    <name evidence="1" type="ORF">ASZ90_018216</name>
</gene>
<reference evidence="1" key="1">
    <citation type="journal article" date="2015" name="Proc. Natl. Acad. Sci. U.S.A.">
        <title>Networks of energetic and metabolic interactions define dynamics in microbial communities.</title>
        <authorList>
            <person name="Embree M."/>
            <person name="Liu J.K."/>
            <person name="Al-Bassam M.M."/>
            <person name="Zengler K."/>
        </authorList>
    </citation>
    <scope>NUCLEOTIDE SEQUENCE</scope>
</reference>